<gene>
    <name evidence="2" type="ORF">AB6A40_007957</name>
</gene>
<keyword evidence="1" id="KW-1133">Transmembrane helix</keyword>
<feature type="transmembrane region" description="Helical" evidence="1">
    <location>
        <begin position="73"/>
        <end position="96"/>
    </location>
</feature>
<keyword evidence="3" id="KW-1185">Reference proteome</keyword>
<keyword evidence="1" id="KW-0812">Transmembrane</keyword>
<evidence type="ECO:0000313" key="2">
    <source>
        <dbReference type="EMBL" id="MFH4981248.1"/>
    </source>
</evidence>
<evidence type="ECO:0000313" key="3">
    <source>
        <dbReference type="Proteomes" id="UP001608902"/>
    </source>
</evidence>
<organism evidence="2 3">
    <name type="scientific">Gnathostoma spinigerum</name>
    <dbReference type="NCBI Taxonomy" id="75299"/>
    <lineage>
        <taxon>Eukaryota</taxon>
        <taxon>Metazoa</taxon>
        <taxon>Ecdysozoa</taxon>
        <taxon>Nematoda</taxon>
        <taxon>Chromadorea</taxon>
        <taxon>Rhabditida</taxon>
        <taxon>Spirurina</taxon>
        <taxon>Gnathostomatomorpha</taxon>
        <taxon>Gnathostomatoidea</taxon>
        <taxon>Gnathostomatidae</taxon>
        <taxon>Gnathostoma</taxon>
    </lineage>
</organism>
<dbReference type="Proteomes" id="UP001608902">
    <property type="component" value="Unassembled WGS sequence"/>
</dbReference>
<evidence type="ECO:0000256" key="1">
    <source>
        <dbReference type="SAM" id="Phobius"/>
    </source>
</evidence>
<protein>
    <recommendedName>
        <fullName evidence="4">Transmembrane protein</fullName>
    </recommendedName>
</protein>
<dbReference type="EMBL" id="JBGFUD010006865">
    <property type="protein sequence ID" value="MFH4981248.1"/>
    <property type="molecule type" value="Genomic_DNA"/>
</dbReference>
<dbReference type="AlphaFoldDB" id="A0ABD6EMR8"/>
<comment type="caution">
    <text evidence="2">The sequence shown here is derived from an EMBL/GenBank/DDBJ whole genome shotgun (WGS) entry which is preliminary data.</text>
</comment>
<name>A0ABD6EMR8_9BILA</name>
<accession>A0ABD6EMR8</accession>
<sequence>MESDRCIDMDCAIDFSSLLRTDDDRLKVFVFIVFLFNVIPLLLFAGFIFISSVLILSTSILAEILVCTLAFSVYLSVALFCTVSASFVALVVLTILPYFTKFGGPEIVANFGAVHRQKQ</sequence>
<keyword evidence="1" id="KW-0472">Membrane</keyword>
<evidence type="ECO:0008006" key="4">
    <source>
        <dbReference type="Google" id="ProtNLM"/>
    </source>
</evidence>
<reference evidence="2 3" key="1">
    <citation type="submission" date="2024-08" db="EMBL/GenBank/DDBJ databases">
        <title>Gnathostoma spinigerum genome.</title>
        <authorList>
            <person name="Gonzalez-Bertolin B."/>
            <person name="Monzon S."/>
            <person name="Zaballos A."/>
            <person name="Jimenez P."/>
            <person name="Dekumyoy P."/>
            <person name="Varona S."/>
            <person name="Cuesta I."/>
            <person name="Sumanam S."/>
            <person name="Adisakwattana P."/>
            <person name="Gasser R.B."/>
            <person name="Hernandez-Gonzalez A."/>
            <person name="Young N.D."/>
            <person name="Perteguer M.J."/>
        </authorList>
    </citation>
    <scope>NUCLEOTIDE SEQUENCE [LARGE SCALE GENOMIC DNA]</scope>
    <source>
        <strain evidence="2">AL3</strain>
        <tissue evidence="2">Liver</tissue>
    </source>
</reference>
<feature type="transmembrane region" description="Helical" evidence="1">
    <location>
        <begin position="28"/>
        <end position="61"/>
    </location>
</feature>
<proteinExistence type="predicted"/>